<keyword evidence="4" id="KW-1185">Reference proteome</keyword>
<dbReference type="FunFam" id="3.20.20.30:FF:000002">
    <property type="entry name" value="LLM class flavin-dependent oxidoreductase"/>
    <property type="match status" value="1"/>
</dbReference>
<evidence type="ECO:0000256" key="1">
    <source>
        <dbReference type="ARBA" id="ARBA00007789"/>
    </source>
</evidence>
<dbReference type="InterPro" id="IPR019949">
    <property type="entry name" value="CmoO-like"/>
</dbReference>
<dbReference type="EMBL" id="PZJJ01000063">
    <property type="protein sequence ID" value="PTL37325.1"/>
    <property type="molecule type" value="Genomic_DNA"/>
</dbReference>
<evidence type="ECO:0000313" key="3">
    <source>
        <dbReference type="EMBL" id="PTL37325.1"/>
    </source>
</evidence>
<accession>A0A2T4U1S7</accession>
<dbReference type="AlphaFoldDB" id="A0A2T4U1S7"/>
<name>A0A2T4U1S7_9BACI</name>
<dbReference type="GO" id="GO:0016705">
    <property type="term" value="F:oxidoreductase activity, acting on paired donors, with incorporation or reduction of molecular oxygen"/>
    <property type="evidence" value="ECO:0007669"/>
    <property type="project" value="InterPro"/>
</dbReference>
<reference evidence="3 4" key="1">
    <citation type="submission" date="2018-03" db="EMBL/GenBank/DDBJ databases">
        <title>Alkalicoccus saliphilus sp. nov., isolated from a mineral pool.</title>
        <authorList>
            <person name="Zhao B."/>
        </authorList>
    </citation>
    <scope>NUCLEOTIDE SEQUENCE [LARGE SCALE GENOMIC DNA]</scope>
    <source>
        <strain evidence="3 4">6AG</strain>
    </source>
</reference>
<dbReference type="GO" id="GO:0005829">
    <property type="term" value="C:cytosol"/>
    <property type="evidence" value="ECO:0007669"/>
    <property type="project" value="TreeGrafter"/>
</dbReference>
<sequence>MSNIQVPVSVLNLAPVREGEGQREAVEDMVDLAQAVEEMGYDRYWIAEHHNTPTLVSSATSILIKHTLENTKSIRVGSGGIMLPNHSPLAVAEQFGTMELLYPGRLDLGLGRAPGTDMTTARALRRTQMDTAVHSFPDDIQELLQYFGPAGTQGKVKAFPGTGAGIPLYILGSSTDSAVLAAKLGLPYVFASHFAPTYMDQAISIYRDRFQPSEYLDKPYIMVCLNVIAAETDEEAEMETTTMQQFFLNVVRGSQNPLQPPVTPEEMDRLWMPQERAVASQMSSMTFAGSRDTVQKQLERFQDQYHADEIMAVSYIYDRNKQKRSYEILKEITGEQQ</sequence>
<dbReference type="Pfam" id="PF00296">
    <property type="entry name" value="Bac_luciferase"/>
    <property type="match status" value="1"/>
</dbReference>
<evidence type="ECO:0000259" key="2">
    <source>
        <dbReference type="Pfam" id="PF00296"/>
    </source>
</evidence>
<dbReference type="PANTHER" id="PTHR30137">
    <property type="entry name" value="LUCIFERASE-LIKE MONOOXYGENASE"/>
    <property type="match status" value="1"/>
</dbReference>
<feature type="domain" description="Luciferase-like" evidence="2">
    <location>
        <begin position="16"/>
        <end position="303"/>
    </location>
</feature>
<dbReference type="Gene3D" id="3.20.20.30">
    <property type="entry name" value="Luciferase-like domain"/>
    <property type="match status" value="1"/>
</dbReference>
<proteinExistence type="predicted"/>
<comment type="caution">
    <text evidence="3">The sequence shown here is derived from an EMBL/GenBank/DDBJ whole genome shotgun (WGS) entry which is preliminary data.</text>
</comment>
<dbReference type="SUPFAM" id="SSF51679">
    <property type="entry name" value="Bacterial luciferase-like"/>
    <property type="match status" value="1"/>
</dbReference>
<dbReference type="NCBIfam" id="TIGR03558">
    <property type="entry name" value="oxido_grp_1"/>
    <property type="match status" value="1"/>
</dbReference>
<protein>
    <submittedName>
        <fullName evidence="3">LLM class flavin-dependent oxidoreductase</fullName>
    </submittedName>
</protein>
<dbReference type="PANTHER" id="PTHR30137:SF6">
    <property type="entry name" value="LUCIFERASE-LIKE MONOOXYGENASE"/>
    <property type="match status" value="1"/>
</dbReference>
<gene>
    <name evidence="3" type="ORF">C6Y45_17060</name>
</gene>
<dbReference type="Proteomes" id="UP000240509">
    <property type="component" value="Unassembled WGS sequence"/>
</dbReference>
<dbReference type="InterPro" id="IPR036661">
    <property type="entry name" value="Luciferase-like_sf"/>
</dbReference>
<dbReference type="InterPro" id="IPR011251">
    <property type="entry name" value="Luciferase-like_dom"/>
</dbReference>
<dbReference type="RefSeq" id="WP_107586431.1">
    <property type="nucleotide sequence ID" value="NZ_PZJJ01000063.1"/>
</dbReference>
<organism evidence="3 4">
    <name type="scientific">Alkalicoccus saliphilus</name>
    <dbReference type="NCBI Taxonomy" id="200989"/>
    <lineage>
        <taxon>Bacteria</taxon>
        <taxon>Bacillati</taxon>
        <taxon>Bacillota</taxon>
        <taxon>Bacilli</taxon>
        <taxon>Bacillales</taxon>
        <taxon>Bacillaceae</taxon>
        <taxon>Alkalicoccus</taxon>
    </lineage>
</organism>
<dbReference type="OrthoDB" id="9780518at2"/>
<evidence type="ECO:0000313" key="4">
    <source>
        <dbReference type="Proteomes" id="UP000240509"/>
    </source>
</evidence>
<comment type="similarity">
    <text evidence="1">To bacterial alkanal monooxygenase alpha and beta chains.</text>
</comment>
<dbReference type="InterPro" id="IPR050766">
    <property type="entry name" value="Bact_Lucif_Oxidored"/>
</dbReference>